<sequence>MVRKMDKVFTDWVTVKNLDSQNRSLLFRMGGQDRAGVVAKVTGLLELQHLYVEAIQFNLILPEQNQFEMEILAKGALEDLTCIQGRIQANQFLQPVSSSQNTCLYWPQAYMMHLALNTPDQEGLIARISNIVSTPRNTNIPFSAGNFVYLVGITHNSDGPQGGTAYFSVRANIASQSLEVQHQIQNHLLEWAKESCIEDDLWIRDLNP</sequence>
<dbReference type="AlphaFoldDB" id="A8ZQB8"/>
<dbReference type="KEGG" id="amr:AM1_G0024"/>
<dbReference type="HOGENOM" id="CLU_1340798_0_0_3"/>
<reference evidence="1 2" key="1">
    <citation type="journal article" date="2008" name="Proc. Natl. Acad. Sci. U.S.A.">
        <title>Niche adaptation and genome expansion in the chlorophyll d-producing cyanobacterium Acaryochloris marina.</title>
        <authorList>
            <person name="Swingley W.D."/>
            <person name="Chen M."/>
            <person name="Cheung P.C."/>
            <person name="Conrad A.L."/>
            <person name="Dejesa L.C."/>
            <person name="Hao J."/>
            <person name="Honchak B.M."/>
            <person name="Karbach L.E."/>
            <person name="Kurdoglu A."/>
            <person name="Lahiri S."/>
            <person name="Mastrian S.D."/>
            <person name="Miyashita H."/>
            <person name="Page L."/>
            <person name="Ramakrishna P."/>
            <person name="Satoh S."/>
            <person name="Sattley W.M."/>
            <person name="Shimada Y."/>
            <person name="Taylor H.L."/>
            <person name="Tomo T."/>
            <person name="Tsuchiya T."/>
            <person name="Wang Z.T."/>
            <person name="Raymond J."/>
            <person name="Mimuro M."/>
            <person name="Blankenship R.E."/>
            <person name="Touchman J.W."/>
        </authorList>
    </citation>
    <scope>NUCLEOTIDE SEQUENCE [LARGE SCALE GENOMIC DNA]</scope>
    <source>
        <strain evidence="2">MBIC 11017</strain>
        <plasmid evidence="2">Plasmid pREB7</plasmid>
    </source>
</reference>
<name>A8ZQB8_ACAM1</name>
<protein>
    <submittedName>
        <fullName evidence="1">Uncharacterized protein</fullName>
    </submittedName>
</protein>
<evidence type="ECO:0000313" key="2">
    <source>
        <dbReference type="Proteomes" id="UP000000268"/>
    </source>
</evidence>
<geneLocation type="plasmid" evidence="1 2">
    <name>pREB7</name>
</geneLocation>
<organism evidence="1 2">
    <name type="scientific">Acaryochloris marina (strain MBIC 11017)</name>
    <dbReference type="NCBI Taxonomy" id="329726"/>
    <lineage>
        <taxon>Bacteria</taxon>
        <taxon>Bacillati</taxon>
        <taxon>Cyanobacteriota</taxon>
        <taxon>Cyanophyceae</taxon>
        <taxon>Acaryochloridales</taxon>
        <taxon>Acaryochloridaceae</taxon>
        <taxon>Acaryochloris</taxon>
    </lineage>
</organism>
<proteinExistence type="predicted"/>
<accession>A8ZQB8</accession>
<evidence type="ECO:0000313" key="1">
    <source>
        <dbReference type="EMBL" id="ABW33204.1"/>
    </source>
</evidence>
<gene>
    <name evidence="1" type="ordered locus">AM1_G0024</name>
</gene>
<keyword evidence="2" id="KW-1185">Reference proteome</keyword>
<dbReference type="EMBL" id="CP000844">
    <property type="protein sequence ID" value="ABW33204.1"/>
    <property type="molecule type" value="Genomic_DNA"/>
</dbReference>
<dbReference type="Proteomes" id="UP000000268">
    <property type="component" value="Plasmid pREB7"/>
</dbReference>
<keyword evidence="1" id="KW-0614">Plasmid</keyword>